<name>A0A0F3RRA3_ORITS</name>
<organism evidence="1 2">
    <name type="scientific">Orientia tsutsugamushi str. UT144</name>
    <dbReference type="NCBI Taxonomy" id="1441384"/>
    <lineage>
        <taxon>Bacteria</taxon>
        <taxon>Pseudomonadati</taxon>
        <taxon>Pseudomonadota</taxon>
        <taxon>Alphaproteobacteria</taxon>
        <taxon>Rickettsiales</taxon>
        <taxon>Rickettsiaceae</taxon>
        <taxon>Rickettsieae</taxon>
        <taxon>Orientia</taxon>
    </lineage>
</organism>
<proteinExistence type="predicted"/>
<dbReference type="EMBL" id="LAOR01000012">
    <property type="protein sequence ID" value="KJW07634.1"/>
    <property type="molecule type" value="Genomic_DNA"/>
</dbReference>
<accession>A0A0F3RRA3</accession>
<gene>
    <name evidence="1" type="ORF">OTUT144_0312</name>
</gene>
<evidence type="ECO:0000313" key="1">
    <source>
        <dbReference type="EMBL" id="KJW07634.1"/>
    </source>
</evidence>
<dbReference type="Pfam" id="PF14441">
    <property type="entry name" value="OTT_1508_deam"/>
    <property type="match status" value="1"/>
</dbReference>
<sequence>MYKQILTNMHKRQNSKEFSLAAIRYKNERSDDQKSLDCLARVLSIYTKKVCVAIAYSEFDDKYYISYNANGSLNEYNSFKSEVNEIIRSFYQHVHDNNYTIYKILTTSILTNRRIEEKLRNSIINLDDGYIELDSDDNDCDHEFSKILSLYNSAKNTRTKETRLEAFDLMCDKYKYLCQILDQISQKLETTEDETTRVDLVHNYSLIKKSKSALSPFYKVYSSIEKLLLYFNTHEGIDNKISVINNRSGPNNQKHTEMCLLEHIHRDYKNRELFTHNIYIGISKLACLPCKTVIALYNKYSDDNHALNIKYHGTHGKVYENWEFPVMLLDVISIDGFVSALNPEDYNAYAVMPMGPDTTSSDSDH</sequence>
<dbReference type="AlphaFoldDB" id="A0A0F3RRA3"/>
<dbReference type="PATRIC" id="fig|1441384.3.peg.272"/>
<reference evidence="1 2" key="1">
    <citation type="submission" date="2015-01" db="EMBL/GenBank/DDBJ databases">
        <title>Genome Sequencing of Rickettsiales.</title>
        <authorList>
            <person name="Daugherty S.C."/>
            <person name="Su Q."/>
            <person name="Abolude K."/>
            <person name="Beier-Sexton M."/>
            <person name="Carlyon J.A."/>
            <person name="Carter R."/>
            <person name="Day N.P."/>
            <person name="Dumler S.J."/>
            <person name="Dyachenko V."/>
            <person name="Godinez A."/>
            <person name="Kurtti T.J."/>
            <person name="Lichay M."/>
            <person name="Mullins K.E."/>
            <person name="Ott S."/>
            <person name="Pappas-Brown V."/>
            <person name="Paris D.H."/>
            <person name="Patel P."/>
            <person name="Richards A.L."/>
            <person name="Sadzewicz L."/>
            <person name="Sears K."/>
            <person name="Seidman D."/>
            <person name="Sengamalay N."/>
            <person name="Stenos J."/>
            <person name="Tallon L.J."/>
            <person name="Vincent G."/>
            <person name="Fraser C.M."/>
            <person name="Munderloh U."/>
            <person name="Dunning-Hotopp J.C."/>
        </authorList>
    </citation>
    <scope>NUCLEOTIDE SEQUENCE [LARGE SCALE GENOMIC DNA]</scope>
    <source>
        <strain evidence="1 2">UT144</strain>
    </source>
</reference>
<comment type="caution">
    <text evidence="1">The sequence shown here is derived from an EMBL/GenBank/DDBJ whole genome shotgun (WGS) entry which is preliminary data.</text>
</comment>
<protein>
    <submittedName>
        <fullName evidence="1">Deaminase family protein</fullName>
    </submittedName>
</protein>
<dbReference type="InterPro" id="IPR027796">
    <property type="entry name" value="OTT_1508_deam-like"/>
</dbReference>
<dbReference type="Proteomes" id="UP000033580">
    <property type="component" value="Unassembled WGS sequence"/>
</dbReference>
<evidence type="ECO:0000313" key="2">
    <source>
        <dbReference type="Proteomes" id="UP000033580"/>
    </source>
</evidence>